<comment type="subcellular location">
    <subcellularLocation>
        <location evidence="9">Cell membrane</location>
        <topology evidence="9">Multi-pass membrane protein</topology>
    </subcellularLocation>
    <subcellularLocation>
        <location evidence="1">Membrane</location>
        <topology evidence="1">Multi-pass membrane protein</topology>
    </subcellularLocation>
</comment>
<dbReference type="Pfam" id="PF03840">
    <property type="entry name" value="SecG"/>
    <property type="match status" value="1"/>
</dbReference>
<dbReference type="GO" id="GO:0005886">
    <property type="term" value="C:plasma membrane"/>
    <property type="evidence" value="ECO:0007669"/>
    <property type="project" value="UniProtKB-SubCell"/>
</dbReference>
<dbReference type="EMBL" id="AMFJ01036087">
    <property type="protein sequence ID" value="EKD25353.1"/>
    <property type="molecule type" value="Genomic_DNA"/>
</dbReference>
<name>K1XYB3_9BACT</name>
<evidence type="ECO:0000256" key="4">
    <source>
        <dbReference type="ARBA" id="ARBA00022692"/>
    </source>
</evidence>
<comment type="function">
    <text evidence="9">Involved in protein export. Participates in an early event of protein translocation.</text>
</comment>
<evidence type="ECO:0000256" key="6">
    <source>
        <dbReference type="ARBA" id="ARBA00022989"/>
    </source>
</evidence>
<evidence type="ECO:0000256" key="3">
    <source>
        <dbReference type="ARBA" id="ARBA00022448"/>
    </source>
</evidence>
<keyword evidence="4 9" id="KW-0812">Transmembrane</keyword>
<keyword evidence="3 9" id="KW-0813">Transport</keyword>
<dbReference type="NCBIfam" id="TIGR00810">
    <property type="entry name" value="secG"/>
    <property type="match status" value="1"/>
</dbReference>
<sequence length="74" mass="7956">MRTLLIIVLILAWILFIWSVLLMSPKGGLGLGIGGMAGGNEYGSKKTLENKLKKVALVAAILFLLASLILPYTK</sequence>
<comment type="similarity">
    <text evidence="2 9">Belongs to the SecG family.</text>
</comment>
<keyword evidence="7 9" id="KW-0811">Translocation</keyword>
<accession>K1XYB3</accession>
<keyword evidence="6 9" id="KW-1133">Transmembrane helix</keyword>
<dbReference type="AlphaFoldDB" id="K1XYB3"/>
<protein>
    <recommendedName>
        <fullName evidence="9">Protein-export membrane protein SecG</fullName>
    </recommendedName>
</protein>
<dbReference type="GO" id="GO:0009306">
    <property type="term" value="P:protein secretion"/>
    <property type="evidence" value="ECO:0007669"/>
    <property type="project" value="UniProtKB-UniRule"/>
</dbReference>
<keyword evidence="8 9" id="KW-0472">Membrane</keyword>
<evidence type="ECO:0000256" key="8">
    <source>
        <dbReference type="ARBA" id="ARBA00023136"/>
    </source>
</evidence>
<proteinExistence type="inferred from homology"/>
<organism evidence="10">
    <name type="scientific">uncultured bacterium</name>
    <name type="common">gcode 4</name>
    <dbReference type="NCBI Taxonomy" id="1234023"/>
    <lineage>
        <taxon>Bacteria</taxon>
        <taxon>environmental samples</taxon>
    </lineage>
</organism>
<evidence type="ECO:0000256" key="9">
    <source>
        <dbReference type="RuleBase" id="RU365087"/>
    </source>
</evidence>
<comment type="caution">
    <text evidence="9">Lacks conserved residue(s) required for the propagation of feature annotation.</text>
</comment>
<keyword evidence="9" id="KW-1003">Cell membrane</keyword>
<evidence type="ECO:0000256" key="1">
    <source>
        <dbReference type="ARBA" id="ARBA00004141"/>
    </source>
</evidence>
<dbReference type="GO" id="GO:0015450">
    <property type="term" value="F:protein-transporting ATPase activity"/>
    <property type="evidence" value="ECO:0007669"/>
    <property type="project" value="UniProtKB-UniRule"/>
</dbReference>
<dbReference type="InterPro" id="IPR004692">
    <property type="entry name" value="SecG"/>
</dbReference>
<evidence type="ECO:0000256" key="2">
    <source>
        <dbReference type="ARBA" id="ARBA00008445"/>
    </source>
</evidence>
<evidence type="ECO:0000256" key="7">
    <source>
        <dbReference type="ARBA" id="ARBA00023010"/>
    </source>
</evidence>
<reference evidence="10" key="1">
    <citation type="journal article" date="2012" name="Science">
        <title>Fermentation, hydrogen, and sulfur metabolism in multiple uncultivated bacterial phyla.</title>
        <authorList>
            <person name="Wrighton K.C."/>
            <person name="Thomas B.C."/>
            <person name="Sharon I."/>
            <person name="Miller C.S."/>
            <person name="Castelle C.J."/>
            <person name="VerBerkmoes N.C."/>
            <person name="Wilkins M.J."/>
            <person name="Hettich R.L."/>
            <person name="Lipton M.S."/>
            <person name="Williams K.H."/>
            <person name="Long P.E."/>
            <person name="Banfield J.F."/>
        </authorList>
    </citation>
    <scope>NUCLEOTIDE SEQUENCE [LARGE SCALE GENOMIC DNA]</scope>
</reference>
<evidence type="ECO:0000313" key="10">
    <source>
        <dbReference type="EMBL" id="EKD25353.1"/>
    </source>
</evidence>
<evidence type="ECO:0000256" key="5">
    <source>
        <dbReference type="ARBA" id="ARBA00022927"/>
    </source>
</evidence>
<feature type="transmembrane region" description="Helical" evidence="9">
    <location>
        <begin position="54"/>
        <end position="73"/>
    </location>
</feature>
<keyword evidence="5 9" id="KW-0653">Protein transport</keyword>
<gene>
    <name evidence="10" type="ORF">ACD_80C00080G0006</name>
</gene>
<comment type="caution">
    <text evidence="10">The sequence shown here is derived from an EMBL/GenBank/DDBJ whole genome shotgun (WGS) entry which is preliminary data.</text>
</comment>